<accession>A0AAV5D965</accession>
<organism evidence="2 3">
    <name type="scientific">Eleusine coracana subsp. coracana</name>
    <dbReference type="NCBI Taxonomy" id="191504"/>
    <lineage>
        <taxon>Eukaryota</taxon>
        <taxon>Viridiplantae</taxon>
        <taxon>Streptophyta</taxon>
        <taxon>Embryophyta</taxon>
        <taxon>Tracheophyta</taxon>
        <taxon>Spermatophyta</taxon>
        <taxon>Magnoliopsida</taxon>
        <taxon>Liliopsida</taxon>
        <taxon>Poales</taxon>
        <taxon>Poaceae</taxon>
        <taxon>PACMAD clade</taxon>
        <taxon>Chloridoideae</taxon>
        <taxon>Cynodonteae</taxon>
        <taxon>Eleusininae</taxon>
        <taxon>Eleusine</taxon>
    </lineage>
</organism>
<keyword evidence="3" id="KW-1185">Reference proteome</keyword>
<dbReference type="AlphaFoldDB" id="A0AAV5D965"/>
<gene>
    <name evidence="2" type="primary">ga24469</name>
    <name evidence="2" type="ORF">PR202_ga24469</name>
</gene>
<comment type="caution">
    <text evidence="2">The sequence shown here is derived from an EMBL/GenBank/DDBJ whole genome shotgun (WGS) entry which is preliminary data.</text>
</comment>
<feature type="compositionally biased region" description="Low complexity" evidence="1">
    <location>
        <begin position="1"/>
        <end position="10"/>
    </location>
</feature>
<proteinExistence type="predicted"/>
<name>A0AAV5D965_ELECO</name>
<evidence type="ECO:0000313" key="2">
    <source>
        <dbReference type="EMBL" id="GJN06713.1"/>
    </source>
</evidence>
<dbReference type="EMBL" id="BQKI01000013">
    <property type="protein sequence ID" value="GJN06713.1"/>
    <property type="molecule type" value="Genomic_DNA"/>
</dbReference>
<reference evidence="2" key="2">
    <citation type="submission" date="2021-12" db="EMBL/GenBank/DDBJ databases">
        <title>Resequencing data analysis of finger millet.</title>
        <authorList>
            <person name="Hatakeyama M."/>
            <person name="Aluri S."/>
            <person name="Balachadran M.T."/>
            <person name="Sivarajan S.R."/>
            <person name="Poveda L."/>
            <person name="Shimizu-Inatsugi R."/>
            <person name="Schlapbach R."/>
            <person name="Sreeman S.M."/>
            <person name="Shimizu K.K."/>
        </authorList>
    </citation>
    <scope>NUCLEOTIDE SEQUENCE</scope>
</reference>
<evidence type="ECO:0000256" key="1">
    <source>
        <dbReference type="SAM" id="MobiDB-lite"/>
    </source>
</evidence>
<protein>
    <submittedName>
        <fullName evidence="2">Uncharacterized protein</fullName>
    </submittedName>
</protein>
<sequence length="154" mass="17259">MSPRRTSSTRSRCKSPCRRPPARRAGPPRRPCPLCRLRPRRRARRVNGAGLPCPTPTGTRKFIPQCVRTSASDPATPRRPLSPSKLPASPAARTRGRGGRCSVPRQCELWGVAFFRGEDEPPRGAHWLCGPSILAREMVALQLRERKKFRSIFV</sequence>
<dbReference type="Proteomes" id="UP001054889">
    <property type="component" value="Unassembled WGS sequence"/>
</dbReference>
<evidence type="ECO:0000313" key="3">
    <source>
        <dbReference type="Proteomes" id="UP001054889"/>
    </source>
</evidence>
<feature type="region of interest" description="Disordered" evidence="1">
    <location>
        <begin position="1"/>
        <end position="35"/>
    </location>
</feature>
<reference evidence="2" key="1">
    <citation type="journal article" date="2018" name="DNA Res.">
        <title>Multiple hybrid de novo genome assembly of finger millet, an orphan allotetraploid crop.</title>
        <authorList>
            <person name="Hatakeyama M."/>
            <person name="Aluri S."/>
            <person name="Balachadran M.T."/>
            <person name="Sivarajan S.R."/>
            <person name="Patrignani A."/>
            <person name="Gruter S."/>
            <person name="Poveda L."/>
            <person name="Shimizu-Inatsugi R."/>
            <person name="Baeten J."/>
            <person name="Francoijs K.J."/>
            <person name="Nataraja K.N."/>
            <person name="Reddy Y.A.N."/>
            <person name="Phadnis S."/>
            <person name="Ravikumar R.L."/>
            <person name="Schlapbach R."/>
            <person name="Sreeman S.M."/>
            <person name="Shimizu K.K."/>
        </authorList>
    </citation>
    <scope>NUCLEOTIDE SEQUENCE</scope>
</reference>
<feature type="compositionally biased region" description="Low complexity" evidence="1">
    <location>
        <begin position="78"/>
        <end position="93"/>
    </location>
</feature>
<feature type="compositionally biased region" description="Basic residues" evidence="1">
    <location>
        <begin position="11"/>
        <end position="22"/>
    </location>
</feature>
<feature type="region of interest" description="Disordered" evidence="1">
    <location>
        <begin position="68"/>
        <end position="100"/>
    </location>
</feature>